<dbReference type="InterPro" id="IPR042099">
    <property type="entry name" value="ANL_N_sf"/>
</dbReference>
<evidence type="ECO:0000259" key="6">
    <source>
        <dbReference type="PROSITE" id="PS50075"/>
    </source>
</evidence>
<evidence type="ECO:0000313" key="7">
    <source>
        <dbReference type="EMBL" id="KAH0591990.1"/>
    </source>
</evidence>
<sequence length="563" mass="62588">MILCTPDQASKLLNLPVKVVCCTIEDLMLEEYSTLPGQEPLSDSLESPNIENIVYGRGTLLANPPAAVESQDPNNIGDPFTSRAWVVDPEDYSRLAPVGCRGELLLSGPTLACGYLNDDEVANPAFISGSTFSWALPGESRFYATGDVVRQNPDGSINYIAKDPKLNGLPVALEETEYEIEQCEGIISAMVEKFGQSENSTEFLVAFFTLATTTKTGEECKLLDTTDDVQHMIQTTFTRVSERFPPNMVPRFYLPICTIPLTTSGLVDRGALRHIVNERSHDKTALCRPGKLQKRETRTSIKKVLQGLWAQIWSLDPSQIDLDSRFLSLEGDSLTAIRLATMCPERGFKLEVADILRNTKFEHLARLVEQRQDSAPNSLPSHQEANGKSSTTDGAFNQMSTRRTQAAIICQIDVSQIEDVYVQTDALIVATARIPNAYIARESFQIPPNVDLQRFRSAWDLVSRNNSIMMTRICSILTDRGFNNVQVVCKLSHDWNESATDEAFNASVTKGSSISRYRSRDSHQGPVFEVLKHHAVFDGYSSTSHIHAQDEEEAAKFCKKEYG</sequence>
<keyword evidence="4" id="KW-0808">Transferase</keyword>
<dbReference type="GO" id="GO:0031177">
    <property type="term" value="F:phosphopantetheine binding"/>
    <property type="evidence" value="ECO:0007669"/>
    <property type="project" value="TreeGrafter"/>
</dbReference>
<dbReference type="AlphaFoldDB" id="A0A9P8M163"/>
<evidence type="ECO:0000256" key="5">
    <source>
        <dbReference type="SAM" id="MobiDB-lite"/>
    </source>
</evidence>
<dbReference type="SUPFAM" id="SSF56801">
    <property type="entry name" value="Acetyl-CoA synthetase-like"/>
    <property type="match status" value="1"/>
</dbReference>
<evidence type="ECO:0000256" key="4">
    <source>
        <dbReference type="ARBA" id="ARBA00022679"/>
    </source>
</evidence>
<dbReference type="GO" id="GO:0016874">
    <property type="term" value="F:ligase activity"/>
    <property type="evidence" value="ECO:0007669"/>
    <property type="project" value="UniProtKB-KW"/>
</dbReference>
<dbReference type="Proteomes" id="UP000764110">
    <property type="component" value="Unassembled WGS sequence"/>
</dbReference>
<dbReference type="GO" id="GO:0043041">
    <property type="term" value="P:amino acid activation for nonribosomal peptide biosynthetic process"/>
    <property type="evidence" value="ECO:0007669"/>
    <property type="project" value="TreeGrafter"/>
</dbReference>
<name>A0A9P8M163_9HYPO</name>
<dbReference type="SUPFAM" id="SSF47336">
    <property type="entry name" value="ACP-like"/>
    <property type="match status" value="1"/>
</dbReference>
<reference evidence="7 8" key="1">
    <citation type="submission" date="2020-07" db="EMBL/GenBank/DDBJ databases">
        <title>Metarhizium humberi genome.</title>
        <authorList>
            <person name="Lysoe E."/>
        </authorList>
    </citation>
    <scope>NUCLEOTIDE SEQUENCE [LARGE SCALE GENOMIC DNA]</scope>
    <source>
        <strain evidence="7 8">ESALQ1638</strain>
    </source>
</reference>
<dbReference type="GO" id="GO:0005737">
    <property type="term" value="C:cytoplasm"/>
    <property type="evidence" value="ECO:0007669"/>
    <property type="project" value="TreeGrafter"/>
</dbReference>
<evidence type="ECO:0000256" key="1">
    <source>
        <dbReference type="ARBA" id="ARBA00022450"/>
    </source>
</evidence>
<dbReference type="InterPro" id="IPR045851">
    <property type="entry name" value="AMP-bd_C_sf"/>
</dbReference>
<dbReference type="Gene3D" id="1.10.1200.10">
    <property type="entry name" value="ACP-like"/>
    <property type="match status" value="1"/>
</dbReference>
<keyword evidence="3" id="KW-0436">Ligase</keyword>
<accession>A0A9P8M163</accession>
<keyword evidence="2" id="KW-0597">Phosphoprotein</keyword>
<evidence type="ECO:0000256" key="2">
    <source>
        <dbReference type="ARBA" id="ARBA00022553"/>
    </source>
</evidence>
<feature type="region of interest" description="Disordered" evidence="5">
    <location>
        <begin position="372"/>
        <end position="395"/>
    </location>
</feature>
<feature type="domain" description="Carrier" evidence="6">
    <location>
        <begin position="296"/>
        <end position="372"/>
    </location>
</feature>
<dbReference type="GO" id="GO:0044550">
    <property type="term" value="P:secondary metabolite biosynthetic process"/>
    <property type="evidence" value="ECO:0007669"/>
    <property type="project" value="TreeGrafter"/>
</dbReference>
<comment type="caution">
    <text evidence="7">The sequence shown here is derived from an EMBL/GenBank/DDBJ whole genome shotgun (WGS) entry which is preliminary data.</text>
</comment>
<dbReference type="PANTHER" id="PTHR45527:SF16">
    <property type="entry name" value="NONRIBOSOMAL PEPTIDE SYNTHASE ATNA-RELATED"/>
    <property type="match status" value="1"/>
</dbReference>
<keyword evidence="8" id="KW-1185">Reference proteome</keyword>
<evidence type="ECO:0000313" key="8">
    <source>
        <dbReference type="Proteomes" id="UP000764110"/>
    </source>
</evidence>
<dbReference type="PROSITE" id="PS50075">
    <property type="entry name" value="CARRIER"/>
    <property type="match status" value="1"/>
</dbReference>
<feature type="compositionally biased region" description="Polar residues" evidence="5">
    <location>
        <begin position="373"/>
        <end position="395"/>
    </location>
</feature>
<dbReference type="Pfam" id="PF00550">
    <property type="entry name" value="PP-binding"/>
    <property type="match status" value="1"/>
</dbReference>
<dbReference type="SUPFAM" id="SSF52777">
    <property type="entry name" value="CoA-dependent acyltransferases"/>
    <property type="match status" value="1"/>
</dbReference>
<dbReference type="Gene3D" id="3.30.300.30">
    <property type="match status" value="1"/>
</dbReference>
<dbReference type="EMBL" id="JACEFI010000040">
    <property type="protein sequence ID" value="KAH0591990.1"/>
    <property type="molecule type" value="Genomic_DNA"/>
</dbReference>
<keyword evidence="1" id="KW-0596">Phosphopantetheine</keyword>
<proteinExistence type="predicted"/>
<gene>
    <name evidence="7" type="ORF">MHUMG1_10285</name>
</gene>
<dbReference type="PANTHER" id="PTHR45527">
    <property type="entry name" value="NONRIBOSOMAL PEPTIDE SYNTHETASE"/>
    <property type="match status" value="1"/>
</dbReference>
<evidence type="ECO:0000256" key="3">
    <source>
        <dbReference type="ARBA" id="ARBA00022598"/>
    </source>
</evidence>
<protein>
    <recommendedName>
        <fullName evidence="6">Carrier domain-containing protein</fullName>
    </recommendedName>
</protein>
<organism evidence="7 8">
    <name type="scientific">Metarhizium humberi</name>
    <dbReference type="NCBI Taxonomy" id="2596975"/>
    <lineage>
        <taxon>Eukaryota</taxon>
        <taxon>Fungi</taxon>
        <taxon>Dikarya</taxon>
        <taxon>Ascomycota</taxon>
        <taxon>Pezizomycotina</taxon>
        <taxon>Sordariomycetes</taxon>
        <taxon>Hypocreomycetidae</taxon>
        <taxon>Hypocreales</taxon>
        <taxon>Clavicipitaceae</taxon>
        <taxon>Metarhizium</taxon>
    </lineage>
</organism>
<dbReference type="Gene3D" id="3.40.50.12780">
    <property type="entry name" value="N-terminal domain of ligase-like"/>
    <property type="match status" value="1"/>
</dbReference>
<dbReference type="InterPro" id="IPR009081">
    <property type="entry name" value="PP-bd_ACP"/>
</dbReference>
<dbReference type="InterPro" id="IPR036736">
    <property type="entry name" value="ACP-like_sf"/>
</dbReference>